<evidence type="ECO:0000256" key="1">
    <source>
        <dbReference type="SAM" id="MobiDB-lite"/>
    </source>
</evidence>
<dbReference type="AlphaFoldDB" id="G7Y5J5"/>
<reference key="2">
    <citation type="submission" date="2011-10" db="EMBL/GenBank/DDBJ databases">
        <title>The genome and transcriptome sequence of Clonorchis sinensis provide insights into the carcinogenic liver fluke.</title>
        <authorList>
            <person name="Wang X."/>
            <person name="Huang Y."/>
            <person name="Chen W."/>
            <person name="Liu H."/>
            <person name="Guo L."/>
            <person name="Chen Y."/>
            <person name="Luo F."/>
            <person name="Zhou W."/>
            <person name="Sun J."/>
            <person name="Mao Q."/>
            <person name="Liang P."/>
            <person name="Zhou C."/>
            <person name="Tian Y."/>
            <person name="Men J."/>
            <person name="Lv X."/>
            <person name="Huang L."/>
            <person name="Zhou J."/>
            <person name="Hu Y."/>
            <person name="Li R."/>
            <person name="Zhang F."/>
            <person name="Lei H."/>
            <person name="Li X."/>
            <person name="Hu X."/>
            <person name="Liang C."/>
            <person name="Xu J."/>
            <person name="Wu Z."/>
            <person name="Yu X."/>
        </authorList>
    </citation>
    <scope>NUCLEOTIDE SEQUENCE</scope>
    <source>
        <strain>Henan</strain>
    </source>
</reference>
<protein>
    <submittedName>
        <fullName evidence="2">Uncharacterized protein</fullName>
    </submittedName>
</protein>
<accession>G7Y5J5</accession>
<evidence type="ECO:0000313" key="3">
    <source>
        <dbReference type="Proteomes" id="UP000008909"/>
    </source>
</evidence>
<dbReference type="Proteomes" id="UP000008909">
    <property type="component" value="Unassembled WGS sequence"/>
</dbReference>
<feature type="region of interest" description="Disordered" evidence="1">
    <location>
        <begin position="114"/>
        <end position="143"/>
    </location>
</feature>
<proteinExistence type="predicted"/>
<sequence length="231" mass="25613">MLAVVMAVRRVCVEGSEGASAAQVSVSCLGVIERSFHLHGFFRPVGAWYPGRVTPVFPDRPVPALRPPNIFSSGDDFTLWSFRARSYLKLVPPSHTTATVDRYINRSAISHPVGDSGRSFQRQAANSAPARFRERKQPPGESVGQFLGSLRNLATKIYAAKNRIKIEEQLLQQFILGVFHPGLKAELIRRSPDNIRDAIQLARSYEATSVLEPQLHALKLNRKSRSPSAIT</sequence>
<evidence type="ECO:0000313" key="2">
    <source>
        <dbReference type="EMBL" id="GAA48231.1"/>
    </source>
</evidence>
<gene>
    <name evidence="2" type="ORF">CLF_101346</name>
</gene>
<keyword evidence="3" id="KW-1185">Reference proteome</keyword>
<feature type="non-terminal residue" evidence="2">
    <location>
        <position position="231"/>
    </location>
</feature>
<name>G7Y5J5_CLOSI</name>
<reference evidence="2" key="1">
    <citation type="journal article" date="2011" name="Genome Biol.">
        <title>The draft genome of the carcinogenic human liver fluke Clonorchis sinensis.</title>
        <authorList>
            <person name="Wang X."/>
            <person name="Chen W."/>
            <person name="Huang Y."/>
            <person name="Sun J."/>
            <person name="Men J."/>
            <person name="Liu H."/>
            <person name="Luo F."/>
            <person name="Guo L."/>
            <person name="Lv X."/>
            <person name="Deng C."/>
            <person name="Zhou C."/>
            <person name="Fan Y."/>
            <person name="Li X."/>
            <person name="Huang L."/>
            <person name="Hu Y."/>
            <person name="Liang C."/>
            <person name="Hu X."/>
            <person name="Xu J."/>
            <person name="Yu X."/>
        </authorList>
    </citation>
    <scope>NUCLEOTIDE SEQUENCE [LARGE SCALE GENOMIC DNA]</scope>
    <source>
        <strain evidence="2">Henan</strain>
    </source>
</reference>
<dbReference type="EMBL" id="DF142877">
    <property type="protein sequence ID" value="GAA48231.1"/>
    <property type="molecule type" value="Genomic_DNA"/>
</dbReference>
<organism evidence="2 3">
    <name type="scientific">Clonorchis sinensis</name>
    <name type="common">Chinese liver fluke</name>
    <dbReference type="NCBI Taxonomy" id="79923"/>
    <lineage>
        <taxon>Eukaryota</taxon>
        <taxon>Metazoa</taxon>
        <taxon>Spiralia</taxon>
        <taxon>Lophotrochozoa</taxon>
        <taxon>Platyhelminthes</taxon>
        <taxon>Trematoda</taxon>
        <taxon>Digenea</taxon>
        <taxon>Opisthorchiida</taxon>
        <taxon>Opisthorchiata</taxon>
        <taxon>Opisthorchiidae</taxon>
        <taxon>Clonorchis</taxon>
    </lineage>
</organism>